<dbReference type="PANTHER" id="PTHR43303">
    <property type="entry name" value="NADPH DEHYDROGENASE C23G7.10C-RELATED"/>
    <property type="match status" value="1"/>
</dbReference>
<evidence type="ECO:0000313" key="8">
    <source>
        <dbReference type="Proteomes" id="UP000693672"/>
    </source>
</evidence>
<dbReference type="EMBL" id="CAJVAS010000033">
    <property type="protein sequence ID" value="CAG7646153.1"/>
    <property type="molecule type" value="Genomic_DNA"/>
</dbReference>
<dbReference type="InterPro" id="IPR001155">
    <property type="entry name" value="OxRdtase_FMN_N"/>
</dbReference>
<evidence type="ECO:0000256" key="2">
    <source>
        <dbReference type="ARBA" id="ARBA00022630"/>
    </source>
</evidence>
<comment type="cofactor">
    <cofactor evidence="1">
        <name>FMN</name>
        <dbReference type="ChEBI" id="CHEBI:58210"/>
    </cofactor>
</comment>
<dbReference type="Pfam" id="PF00724">
    <property type="entry name" value="Oxidored_FMN"/>
    <property type="match status" value="1"/>
</dbReference>
<evidence type="ECO:0000256" key="5">
    <source>
        <dbReference type="ARBA" id="ARBA00023002"/>
    </source>
</evidence>
<evidence type="ECO:0000256" key="3">
    <source>
        <dbReference type="ARBA" id="ARBA00022643"/>
    </source>
</evidence>
<feature type="domain" description="NADH:flavin oxidoreductase/NADH oxidase N-terminal" evidence="6">
    <location>
        <begin position="7"/>
        <end position="322"/>
    </location>
</feature>
<keyword evidence="5 7" id="KW-0560">Oxidoreductase</keyword>
<keyword evidence="2" id="KW-0285">Flavoprotein</keyword>
<dbReference type="Proteomes" id="UP000693672">
    <property type="component" value="Unassembled WGS sequence"/>
</dbReference>
<accession>A0A916NRY6</accession>
<sequence length="333" mass="36217">MTITLNDPVRIGGLNLKNRLIMAPLQQYRGTPDGYAGNHHVEHYGRSAKHVGLVIAESTAVSPNGRLWKNDIGIYTDRHIEPLKRVTDAVHAYRTPIFVQLSHGGRKSSPEVTAALAAPSAIAYDEHYGTPEALSCEGIQRVIEEYRLAAKRSVQAGFDGIELHAAHGFLIHQFVSPLSNTRTDAYGGSTVNRARFLQETIAAIRGEVGKDYPVIIRISATDYSEGGLTPQEWARVLKPLEPELDGIHVSTGGLLPVQPGDVYTAYQLPHAAAIKAHFSIPVIAVGNIHTRSLANRILEDRLADCIAIGRPLLEDPDFGARMLQAQEPVGRAG</sequence>
<dbReference type="GO" id="GO:0003959">
    <property type="term" value="F:NADPH dehydrogenase activity"/>
    <property type="evidence" value="ECO:0007669"/>
    <property type="project" value="UniProtKB-EC"/>
</dbReference>
<dbReference type="GO" id="GO:0050661">
    <property type="term" value="F:NADP binding"/>
    <property type="evidence" value="ECO:0007669"/>
    <property type="project" value="InterPro"/>
</dbReference>
<evidence type="ECO:0000259" key="6">
    <source>
        <dbReference type="Pfam" id="PF00724"/>
    </source>
</evidence>
<keyword evidence="4" id="KW-0521">NADP</keyword>
<evidence type="ECO:0000256" key="1">
    <source>
        <dbReference type="ARBA" id="ARBA00001917"/>
    </source>
</evidence>
<reference evidence="7" key="1">
    <citation type="submission" date="2021-06" db="EMBL/GenBank/DDBJ databases">
        <authorList>
            <person name="Criscuolo A."/>
        </authorList>
    </citation>
    <scope>NUCLEOTIDE SEQUENCE</scope>
    <source>
        <strain evidence="7">CIP111600</strain>
    </source>
</reference>
<dbReference type="EC" id="1.6.99.1" evidence="7"/>
<keyword evidence="3" id="KW-0288">FMN</keyword>
<protein>
    <submittedName>
        <fullName evidence="7">NADPH dehydrogenase</fullName>
        <ecNumber evidence="7">1.6.99.1</ecNumber>
    </submittedName>
</protein>
<organism evidence="7 8">
    <name type="scientific">Paenibacillus solanacearum</name>
    <dbReference type="NCBI Taxonomy" id="2048548"/>
    <lineage>
        <taxon>Bacteria</taxon>
        <taxon>Bacillati</taxon>
        <taxon>Bacillota</taxon>
        <taxon>Bacilli</taxon>
        <taxon>Bacillales</taxon>
        <taxon>Paenibacillaceae</taxon>
        <taxon>Paenibacillus</taxon>
    </lineage>
</organism>
<gene>
    <name evidence="7" type="primary">namA_2</name>
    <name evidence="7" type="ORF">PAESOLCIP111_05112</name>
</gene>
<evidence type="ECO:0000313" key="7">
    <source>
        <dbReference type="EMBL" id="CAG7646153.1"/>
    </source>
</evidence>
<dbReference type="GO" id="GO:0010181">
    <property type="term" value="F:FMN binding"/>
    <property type="evidence" value="ECO:0007669"/>
    <property type="project" value="InterPro"/>
</dbReference>
<dbReference type="AlphaFoldDB" id="A0A916NRY6"/>
<dbReference type="CDD" id="cd02803">
    <property type="entry name" value="OYE_like_FMN_family"/>
    <property type="match status" value="1"/>
</dbReference>
<dbReference type="PANTHER" id="PTHR43303:SF4">
    <property type="entry name" value="NADPH DEHYDROGENASE C23G7.10C-RELATED"/>
    <property type="match status" value="1"/>
</dbReference>
<name>A0A916NRY6_9BACL</name>
<keyword evidence="8" id="KW-1185">Reference proteome</keyword>
<evidence type="ECO:0000256" key="4">
    <source>
        <dbReference type="ARBA" id="ARBA00022857"/>
    </source>
</evidence>
<dbReference type="InterPro" id="IPR044152">
    <property type="entry name" value="YqjM-like"/>
</dbReference>
<comment type="caution">
    <text evidence="7">The sequence shown here is derived from an EMBL/GenBank/DDBJ whole genome shotgun (WGS) entry which is preliminary data.</text>
</comment>
<dbReference type="RefSeq" id="WP_218094822.1">
    <property type="nucleotide sequence ID" value="NZ_CAJVAS010000033.1"/>
</dbReference>
<proteinExistence type="predicted"/>